<evidence type="ECO:0000256" key="1">
    <source>
        <dbReference type="SAM" id="Coils"/>
    </source>
</evidence>
<feature type="compositionally biased region" description="Acidic residues" evidence="2">
    <location>
        <begin position="304"/>
        <end position="314"/>
    </location>
</feature>
<feature type="region of interest" description="Disordered" evidence="2">
    <location>
        <begin position="287"/>
        <end position="356"/>
    </location>
</feature>
<evidence type="ECO:0000313" key="4">
    <source>
        <dbReference type="Proteomes" id="UP000015354"/>
    </source>
</evidence>
<sequence length="846" mass="90825">MRSNGAVHLGNNTFAVALRGVDSALHLVTPAFSDAADRCVYFPFDAPTTFSIRTTLAPAPQRLAADADKDADGKDGAGLVRSPTRQFRSTATPHRHVLLASDDGRHIAAISTETTQHFILNMQNIPVSKCALETDELVRSVCWHPTRAYVLLVLLASGRIVVYDVRYYPLGVVLPIARELDTYKYIPLKYYARRSGPWVKKETIDSTIEPFTLYSAVADANRAIMRGTGGAAKDPVAISDKEKEKGPFGTAAVRSSAVPQNMFGYRNAAGLFKGTAGPSTATAKATVFSEDGADGVPLPITKEEGEDDEGDEAETAAAAAHAGDEKATAAADATPREAAGADESGGPPRTVFAGARQLRGREILRLTAPLDPGRAEPPASEPAPPGTLLITAPTDARPEVPELVDATIVRPTRSLPPTLLLLTALGDVYSCKIDHEGLPTTDIASGVEHKPSAPPPFLTHKICYLVDSGLDEAETEPPRDVALAARSCHIDVERELHAVVTVFNTGRAKIAYVSESDLIGQPRDRQVPVLAERQAKGVADYSVSVQLGPPVDAGAYLSMEVPTTTHLVQMGAQGNVCLVRYGSEGAVFLIALPVWLSGRGWCYLARGDEAARAPATPIVSTDAMVVPTPLSFRLPFATKGKSVTLSASQLLVVPEEVAPTVATEPRVTRADVVTLDLLQLVRAAMYGTLGAITRVGHAPQGKEAPKEDTEKKPAAAGSAWAHLDESLELAKRAHAAFFERVSETDQKKQMETQTLLEACTTAIERANEKTSKRFKDLVGKQTRLRLAREELERNVQLLASQIEVERTTILNGIAHRRGVRGIEEANEKLNTMHKILSVVEERLDLT</sequence>
<accession>S9V222</accession>
<feature type="compositionally biased region" description="Low complexity" evidence="2">
    <location>
        <begin position="328"/>
        <end position="342"/>
    </location>
</feature>
<protein>
    <submittedName>
        <fullName evidence="3">Uncharacterized protein</fullName>
    </submittedName>
</protein>
<gene>
    <name evidence="3" type="ORF">STCU_10934</name>
</gene>
<keyword evidence="4" id="KW-1185">Reference proteome</keyword>
<feature type="region of interest" description="Disordered" evidence="2">
    <location>
        <begin position="63"/>
        <end position="83"/>
    </location>
</feature>
<evidence type="ECO:0000313" key="3">
    <source>
        <dbReference type="EMBL" id="EPY16875.1"/>
    </source>
</evidence>
<organism evidence="3 4">
    <name type="scientific">Strigomonas culicis</name>
    <dbReference type="NCBI Taxonomy" id="28005"/>
    <lineage>
        <taxon>Eukaryota</taxon>
        <taxon>Discoba</taxon>
        <taxon>Euglenozoa</taxon>
        <taxon>Kinetoplastea</taxon>
        <taxon>Metakinetoplastina</taxon>
        <taxon>Trypanosomatida</taxon>
        <taxon>Trypanosomatidae</taxon>
        <taxon>Strigomonadinae</taxon>
        <taxon>Strigomonas</taxon>
    </lineage>
</organism>
<feature type="compositionally biased region" description="Basic and acidic residues" evidence="2">
    <location>
        <begin position="65"/>
        <end position="75"/>
    </location>
</feature>
<dbReference type="Proteomes" id="UP000015354">
    <property type="component" value="Unassembled WGS sequence"/>
</dbReference>
<proteinExistence type="predicted"/>
<keyword evidence="1" id="KW-0175">Coiled coil</keyword>
<dbReference type="AlphaFoldDB" id="S9V222"/>
<dbReference type="OrthoDB" id="272470at2759"/>
<feature type="coiled-coil region" evidence="1">
    <location>
        <begin position="781"/>
        <end position="842"/>
    </location>
</feature>
<dbReference type="EMBL" id="ATMH01010832">
    <property type="protein sequence ID" value="EPY16875.1"/>
    <property type="molecule type" value="Genomic_DNA"/>
</dbReference>
<evidence type="ECO:0000256" key="2">
    <source>
        <dbReference type="SAM" id="MobiDB-lite"/>
    </source>
</evidence>
<comment type="caution">
    <text evidence="3">The sequence shown here is derived from an EMBL/GenBank/DDBJ whole genome shotgun (WGS) entry which is preliminary data.</text>
</comment>
<reference evidence="3 4" key="1">
    <citation type="journal article" date="2013" name="PLoS ONE">
        <title>Predicting the Proteins of Angomonas deanei, Strigomonas culicis and Their Respective Endosymbionts Reveals New Aspects of the Trypanosomatidae Family.</title>
        <authorList>
            <person name="Motta M.C."/>
            <person name="Martins A.C."/>
            <person name="de Souza S.S."/>
            <person name="Catta-Preta C.M."/>
            <person name="Silva R."/>
            <person name="Klein C.C."/>
            <person name="de Almeida L.G."/>
            <person name="de Lima Cunha O."/>
            <person name="Ciapina L.P."/>
            <person name="Brocchi M."/>
            <person name="Colabardini A.C."/>
            <person name="de Araujo Lima B."/>
            <person name="Machado C.R."/>
            <person name="de Almeida Soares C.M."/>
            <person name="Probst C.M."/>
            <person name="de Menezes C.B."/>
            <person name="Thompson C.E."/>
            <person name="Bartholomeu D.C."/>
            <person name="Gradia D.F."/>
            <person name="Pavoni D.P."/>
            <person name="Grisard E.C."/>
            <person name="Fantinatti-Garboggini F."/>
            <person name="Marchini F.K."/>
            <person name="Rodrigues-Luiz G.F."/>
            <person name="Wagner G."/>
            <person name="Goldman G.H."/>
            <person name="Fietto J.L."/>
            <person name="Elias M.C."/>
            <person name="Goldman M.H."/>
            <person name="Sagot M.F."/>
            <person name="Pereira M."/>
            <person name="Stoco P.H."/>
            <person name="de Mendonca-Neto R.P."/>
            <person name="Teixeira S.M."/>
            <person name="Maciel T.E."/>
            <person name="de Oliveira Mendes T.A."/>
            <person name="Urmenyi T.P."/>
            <person name="de Souza W."/>
            <person name="Schenkman S."/>
            <person name="de Vasconcelos A.T."/>
        </authorList>
    </citation>
    <scope>NUCLEOTIDE SEQUENCE [LARGE SCALE GENOMIC DNA]</scope>
</reference>
<name>S9V222_9TRYP</name>